<dbReference type="EMBL" id="FNCJ01000004">
    <property type="protein sequence ID" value="SDG63690.1"/>
    <property type="molecule type" value="Genomic_DNA"/>
</dbReference>
<feature type="compositionally biased region" description="Polar residues" evidence="1">
    <location>
        <begin position="124"/>
        <end position="136"/>
    </location>
</feature>
<feature type="signal peptide" evidence="2">
    <location>
        <begin position="1"/>
        <end position="25"/>
    </location>
</feature>
<feature type="chain" id="PRO_5011729853" description="Peptidase C39" evidence="2">
    <location>
        <begin position="26"/>
        <end position="272"/>
    </location>
</feature>
<protein>
    <recommendedName>
        <fullName evidence="5">Peptidase C39</fullName>
    </recommendedName>
</protein>
<dbReference type="Proteomes" id="UP000199706">
    <property type="component" value="Unassembled WGS sequence"/>
</dbReference>
<name>A0A1G7VXT4_9BURK</name>
<dbReference type="AlphaFoldDB" id="A0A1G7VXT4"/>
<gene>
    <name evidence="3" type="ORF">SAMN05216466_104266</name>
</gene>
<reference evidence="3 4" key="1">
    <citation type="submission" date="2016-10" db="EMBL/GenBank/DDBJ databases">
        <authorList>
            <person name="de Groot N.N."/>
        </authorList>
    </citation>
    <scope>NUCLEOTIDE SEQUENCE [LARGE SCALE GENOMIC DNA]</scope>
    <source>
        <strain evidence="3 4">LMG 2247</strain>
    </source>
</reference>
<accession>A0A1G7VXT4</accession>
<evidence type="ECO:0000256" key="1">
    <source>
        <dbReference type="SAM" id="MobiDB-lite"/>
    </source>
</evidence>
<evidence type="ECO:0000313" key="4">
    <source>
        <dbReference type="Proteomes" id="UP000199706"/>
    </source>
</evidence>
<sequence length="272" mass="26905">MDRNFLTVGCALCFATCSLATVARAAEPTASMPSASASVFEDAAADLQPVDDSVLASQSGKGVGGDIISGVVVNLLSQWNLPNGTTAVAQGALSIVTNTLNQASVQVSSSAAVVGPNTSGGSGANPNASATGGQNASVNGVSQITQVAGNGNAGTNEAVIDFNAPTSSLSGGAYNNQTSANASNANGSVKAAVSFGSGGISISLQTPAGLATQTIMPGTSQQAGTIAQLLQIAGNNQQVANALQLHLQTQQMSSSMLRQLGVLQALQNTVRR</sequence>
<dbReference type="OrthoDB" id="8971138at2"/>
<dbReference type="RefSeq" id="WP_090684477.1">
    <property type="nucleotide sequence ID" value="NZ_CADERL010000006.1"/>
</dbReference>
<organism evidence="3 4">
    <name type="scientific">Paraburkholderia phenazinium</name>
    <dbReference type="NCBI Taxonomy" id="60549"/>
    <lineage>
        <taxon>Bacteria</taxon>
        <taxon>Pseudomonadati</taxon>
        <taxon>Pseudomonadota</taxon>
        <taxon>Betaproteobacteria</taxon>
        <taxon>Burkholderiales</taxon>
        <taxon>Burkholderiaceae</taxon>
        <taxon>Paraburkholderia</taxon>
    </lineage>
</organism>
<evidence type="ECO:0008006" key="5">
    <source>
        <dbReference type="Google" id="ProtNLM"/>
    </source>
</evidence>
<evidence type="ECO:0000256" key="2">
    <source>
        <dbReference type="SAM" id="SignalP"/>
    </source>
</evidence>
<keyword evidence="2" id="KW-0732">Signal</keyword>
<evidence type="ECO:0000313" key="3">
    <source>
        <dbReference type="EMBL" id="SDG63690.1"/>
    </source>
</evidence>
<proteinExistence type="predicted"/>
<feature type="region of interest" description="Disordered" evidence="1">
    <location>
        <begin position="117"/>
        <end position="136"/>
    </location>
</feature>